<dbReference type="GO" id="GO:0051287">
    <property type="term" value="F:NAD binding"/>
    <property type="evidence" value="ECO:0007669"/>
    <property type="project" value="InterPro"/>
</dbReference>
<reference evidence="8" key="1">
    <citation type="submission" date="2023-11" db="EMBL/GenBank/DDBJ databases">
        <authorList>
            <person name="Alioto T."/>
            <person name="Alioto T."/>
            <person name="Gomez Garrido J."/>
        </authorList>
    </citation>
    <scope>NUCLEOTIDE SEQUENCE</scope>
</reference>
<evidence type="ECO:0000313" key="9">
    <source>
        <dbReference type="Proteomes" id="UP001296104"/>
    </source>
</evidence>
<evidence type="ECO:0000256" key="3">
    <source>
        <dbReference type="ARBA" id="ARBA00023002"/>
    </source>
</evidence>
<accession>A0AAI8YYC4</accession>
<dbReference type="Pfam" id="PF00389">
    <property type="entry name" value="2-Hacid_dh"/>
    <property type="match status" value="1"/>
</dbReference>
<dbReference type="GO" id="GO:0016616">
    <property type="term" value="F:oxidoreductase activity, acting on the CH-OH group of donors, NAD or NADP as acceptor"/>
    <property type="evidence" value="ECO:0007669"/>
    <property type="project" value="InterPro"/>
</dbReference>
<evidence type="ECO:0000256" key="4">
    <source>
        <dbReference type="ARBA" id="ARBA00023027"/>
    </source>
</evidence>
<evidence type="ECO:0000256" key="1">
    <source>
        <dbReference type="ARBA" id="ARBA00005854"/>
    </source>
</evidence>
<dbReference type="AlphaFoldDB" id="A0AAI8YYC4"/>
<dbReference type="GO" id="GO:0008652">
    <property type="term" value="P:amino acid biosynthetic process"/>
    <property type="evidence" value="ECO:0007669"/>
    <property type="project" value="UniProtKB-KW"/>
</dbReference>
<evidence type="ECO:0000259" key="6">
    <source>
        <dbReference type="Pfam" id="PF00389"/>
    </source>
</evidence>
<sequence>MAEPKPKVFVLNPYHPEALQLLKESPEIESIFQGYSERWQDEADGILLRSESRITAQDLEAAKKLKVIVKQGVGVDNVDVEAARKANVAVCNTPAMNSESVAELTISLALAVARRLVEMDRLLLRGEKLVRSQLLGQSLFQKSIGIVGMGAVGRQVAEKWLGAMKGRVVAYDPFAPKGAWPDVEHRRVADLDSLLDSSDVVTLHVPLTDTTRNMISRRQFKLMKKNAILLNCSRGGIVNEEDLLEALEAKEIFGAALDATEVEPVTLEAYGRHLANDNLILTPHVGASTEENQSASGKFAVQTILDVLAGKDVPNRIV</sequence>
<keyword evidence="3 5" id="KW-0560">Oxidoreductase</keyword>
<evidence type="ECO:0000256" key="2">
    <source>
        <dbReference type="ARBA" id="ARBA00022605"/>
    </source>
</evidence>
<proteinExistence type="inferred from homology"/>
<organism evidence="8 9">
    <name type="scientific">Lecanosticta acicola</name>
    <dbReference type="NCBI Taxonomy" id="111012"/>
    <lineage>
        <taxon>Eukaryota</taxon>
        <taxon>Fungi</taxon>
        <taxon>Dikarya</taxon>
        <taxon>Ascomycota</taxon>
        <taxon>Pezizomycotina</taxon>
        <taxon>Dothideomycetes</taxon>
        <taxon>Dothideomycetidae</taxon>
        <taxon>Mycosphaerellales</taxon>
        <taxon>Mycosphaerellaceae</taxon>
        <taxon>Lecanosticta</taxon>
    </lineage>
</organism>
<dbReference type="FunFam" id="3.40.50.720:FF:000203">
    <property type="entry name" value="D-3-phosphoglycerate dehydrogenase (SerA)"/>
    <property type="match status" value="1"/>
</dbReference>
<dbReference type="PANTHER" id="PTHR42789">
    <property type="entry name" value="D-ISOMER SPECIFIC 2-HYDROXYACID DEHYDROGENASE FAMILY PROTEIN (AFU_ORTHOLOGUE AFUA_6G10090)"/>
    <property type="match status" value="1"/>
</dbReference>
<dbReference type="Proteomes" id="UP001296104">
    <property type="component" value="Unassembled WGS sequence"/>
</dbReference>
<dbReference type="PROSITE" id="PS00670">
    <property type="entry name" value="D_2_HYDROXYACID_DH_2"/>
    <property type="match status" value="1"/>
</dbReference>
<comment type="similarity">
    <text evidence="1 5">Belongs to the D-isomer specific 2-hydroxyacid dehydrogenase family.</text>
</comment>
<name>A0AAI8YYC4_9PEZI</name>
<dbReference type="InterPro" id="IPR006139">
    <property type="entry name" value="D-isomer_2_OHA_DH_cat_dom"/>
</dbReference>
<feature type="domain" description="D-isomer specific 2-hydroxyacid dehydrogenase catalytic" evidence="6">
    <location>
        <begin position="8"/>
        <end position="317"/>
    </location>
</feature>
<protein>
    <submittedName>
        <fullName evidence="8">Related to SER3-3-phosphoglycerate dehydrogenase</fullName>
    </submittedName>
</protein>
<dbReference type="EMBL" id="CAVMBE010000022">
    <property type="protein sequence ID" value="CAK4003874.1"/>
    <property type="molecule type" value="Genomic_DNA"/>
</dbReference>
<dbReference type="InterPro" id="IPR036291">
    <property type="entry name" value="NAD(P)-bd_dom_sf"/>
</dbReference>
<gene>
    <name evidence="8" type="ORF">LECACI_7A004248</name>
</gene>
<dbReference type="InterPro" id="IPR029753">
    <property type="entry name" value="D-isomer_DH_CS"/>
</dbReference>
<evidence type="ECO:0000259" key="7">
    <source>
        <dbReference type="Pfam" id="PF02826"/>
    </source>
</evidence>
<keyword evidence="2" id="KW-0028">Amino-acid biosynthesis</keyword>
<feature type="domain" description="D-isomer specific 2-hydroxyacid dehydrogenase NAD-binding" evidence="7">
    <location>
        <begin position="106"/>
        <end position="286"/>
    </location>
</feature>
<keyword evidence="9" id="KW-1185">Reference proteome</keyword>
<dbReference type="InterPro" id="IPR029752">
    <property type="entry name" value="D-isomer_DH_CS1"/>
</dbReference>
<dbReference type="InterPro" id="IPR050857">
    <property type="entry name" value="D-2-hydroxyacid_DH"/>
</dbReference>
<dbReference type="SUPFAM" id="SSF51735">
    <property type="entry name" value="NAD(P)-binding Rossmann-fold domains"/>
    <property type="match status" value="1"/>
</dbReference>
<dbReference type="PROSITE" id="PS00671">
    <property type="entry name" value="D_2_HYDROXYACID_DH_3"/>
    <property type="match status" value="1"/>
</dbReference>
<dbReference type="PANTHER" id="PTHR42789:SF1">
    <property type="entry name" value="D-ISOMER SPECIFIC 2-HYDROXYACID DEHYDROGENASE FAMILY PROTEIN (AFU_ORTHOLOGUE AFUA_6G10090)"/>
    <property type="match status" value="1"/>
</dbReference>
<dbReference type="SUPFAM" id="SSF52283">
    <property type="entry name" value="Formate/glycerate dehydrogenase catalytic domain-like"/>
    <property type="match status" value="1"/>
</dbReference>
<evidence type="ECO:0000313" key="8">
    <source>
        <dbReference type="EMBL" id="CAK4003874.1"/>
    </source>
</evidence>
<dbReference type="InterPro" id="IPR006140">
    <property type="entry name" value="D-isomer_DH_NAD-bd"/>
</dbReference>
<dbReference type="PROSITE" id="PS00065">
    <property type="entry name" value="D_2_HYDROXYACID_DH_1"/>
    <property type="match status" value="1"/>
</dbReference>
<comment type="caution">
    <text evidence="8">The sequence shown here is derived from an EMBL/GenBank/DDBJ whole genome shotgun (WGS) entry which is preliminary data.</text>
</comment>
<dbReference type="Gene3D" id="3.40.50.720">
    <property type="entry name" value="NAD(P)-binding Rossmann-like Domain"/>
    <property type="match status" value="2"/>
</dbReference>
<evidence type="ECO:0000256" key="5">
    <source>
        <dbReference type="RuleBase" id="RU003719"/>
    </source>
</evidence>
<keyword evidence="4" id="KW-0520">NAD</keyword>
<dbReference type="Pfam" id="PF02826">
    <property type="entry name" value="2-Hacid_dh_C"/>
    <property type="match status" value="1"/>
</dbReference>